<dbReference type="AlphaFoldDB" id="A0AAV9E3V2"/>
<organism evidence="2 3">
    <name type="scientific">Acorus calamus</name>
    <name type="common">Sweet flag</name>
    <dbReference type="NCBI Taxonomy" id="4465"/>
    <lineage>
        <taxon>Eukaryota</taxon>
        <taxon>Viridiplantae</taxon>
        <taxon>Streptophyta</taxon>
        <taxon>Embryophyta</taxon>
        <taxon>Tracheophyta</taxon>
        <taxon>Spermatophyta</taxon>
        <taxon>Magnoliopsida</taxon>
        <taxon>Liliopsida</taxon>
        <taxon>Acoraceae</taxon>
        <taxon>Acorus</taxon>
    </lineage>
</organism>
<proteinExistence type="predicted"/>
<evidence type="ECO:0000313" key="3">
    <source>
        <dbReference type="Proteomes" id="UP001180020"/>
    </source>
</evidence>
<gene>
    <name evidence="2" type="ORF">QJS10_CPA09g01398</name>
</gene>
<dbReference type="Pfam" id="PF12609">
    <property type="entry name" value="DUF3774"/>
    <property type="match status" value="1"/>
</dbReference>
<sequence length="89" mass="9572">MRSIEKVNLCMALTLAAALGLKGQVIKPNSQSIKQRFGAIGSSSVRLFSSAIDESMKDRTVVIAGDKAKLQAAEDSLRMVVYLSCWGPN</sequence>
<dbReference type="EMBL" id="JAUJYO010000009">
    <property type="protein sequence ID" value="KAK1308135.1"/>
    <property type="molecule type" value="Genomic_DNA"/>
</dbReference>
<name>A0AAV9E3V2_ACOCL</name>
<evidence type="ECO:0000256" key="1">
    <source>
        <dbReference type="SAM" id="SignalP"/>
    </source>
</evidence>
<keyword evidence="1" id="KW-0732">Signal</keyword>
<feature type="signal peptide" evidence="1">
    <location>
        <begin position="1"/>
        <end position="20"/>
    </location>
</feature>
<reference evidence="2" key="1">
    <citation type="journal article" date="2023" name="Nat. Commun.">
        <title>Diploid and tetraploid genomes of Acorus and the evolution of monocots.</title>
        <authorList>
            <person name="Ma L."/>
            <person name="Liu K.W."/>
            <person name="Li Z."/>
            <person name="Hsiao Y.Y."/>
            <person name="Qi Y."/>
            <person name="Fu T."/>
            <person name="Tang G.D."/>
            <person name="Zhang D."/>
            <person name="Sun W.H."/>
            <person name="Liu D.K."/>
            <person name="Li Y."/>
            <person name="Chen G.Z."/>
            <person name="Liu X.D."/>
            <person name="Liao X.Y."/>
            <person name="Jiang Y.T."/>
            <person name="Yu X."/>
            <person name="Hao Y."/>
            <person name="Huang J."/>
            <person name="Zhao X.W."/>
            <person name="Ke S."/>
            <person name="Chen Y.Y."/>
            <person name="Wu W.L."/>
            <person name="Hsu J.L."/>
            <person name="Lin Y.F."/>
            <person name="Huang M.D."/>
            <person name="Li C.Y."/>
            <person name="Huang L."/>
            <person name="Wang Z.W."/>
            <person name="Zhao X."/>
            <person name="Zhong W.Y."/>
            <person name="Peng D.H."/>
            <person name="Ahmad S."/>
            <person name="Lan S."/>
            <person name="Zhang J.S."/>
            <person name="Tsai W.C."/>
            <person name="Van de Peer Y."/>
            <person name="Liu Z.J."/>
        </authorList>
    </citation>
    <scope>NUCLEOTIDE SEQUENCE</scope>
    <source>
        <strain evidence="2">CP</strain>
    </source>
</reference>
<dbReference type="Proteomes" id="UP001180020">
    <property type="component" value="Unassembled WGS sequence"/>
</dbReference>
<evidence type="ECO:0000313" key="2">
    <source>
        <dbReference type="EMBL" id="KAK1308135.1"/>
    </source>
</evidence>
<dbReference type="InterPro" id="IPR022251">
    <property type="entry name" value="DUF3774_wound-induced"/>
</dbReference>
<protein>
    <submittedName>
        <fullName evidence="2">Uncharacterized protein</fullName>
    </submittedName>
</protein>
<accession>A0AAV9E3V2</accession>
<keyword evidence="3" id="KW-1185">Reference proteome</keyword>
<reference evidence="2" key="2">
    <citation type="submission" date="2023-06" db="EMBL/GenBank/DDBJ databases">
        <authorList>
            <person name="Ma L."/>
            <person name="Liu K.-W."/>
            <person name="Li Z."/>
            <person name="Hsiao Y.-Y."/>
            <person name="Qi Y."/>
            <person name="Fu T."/>
            <person name="Tang G."/>
            <person name="Zhang D."/>
            <person name="Sun W.-H."/>
            <person name="Liu D.-K."/>
            <person name="Li Y."/>
            <person name="Chen G.-Z."/>
            <person name="Liu X.-D."/>
            <person name="Liao X.-Y."/>
            <person name="Jiang Y.-T."/>
            <person name="Yu X."/>
            <person name="Hao Y."/>
            <person name="Huang J."/>
            <person name="Zhao X.-W."/>
            <person name="Ke S."/>
            <person name="Chen Y.-Y."/>
            <person name="Wu W.-L."/>
            <person name="Hsu J.-L."/>
            <person name="Lin Y.-F."/>
            <person name="Huang M.-D."/>
            <person name="Li C.-Y."/>
            <person name="Huang L."/>
            <person name="Wang Z.-W."/>
            <person name="Zhao X."/>
            <person name="Zhong W.-Y."/>
            <person name="Peng D.-H."/>
            <person name="Ahmad S."/>
            <person name="Lan S."/>
            <person name="Zhang J.-S."/>
            <person name="Tsai W.-C."/>
            <person name="Van De Peer Y."/>
            <person name="Liu Z.-J."/>
        </authorList>
    </citation>
    <scope>NUCLEOTIDE SEQUENCE</scope>
    <source>
        <strain evidence="2">CP</strain>
        <tissue evidence="2">Leaves</tissue>
    </source>
</reference>
<feature type="chain" id="PRO_5043541310" evidence="1">
    <location>
        <begin position="21"/>
        <end position="89"/>
    </location>
</feature>
<comment type="caution">
    <text evidence="2">The sequence shown here is derived from an EMBL/GenBank/DDBJ whole genome shotgun (WGS) entry which is preliminary data.</text>
</comment>